<sequence>MMFQLWYLLCNGIVSASAISWPGRSTQGVPSAVRPSVNDPVHVDHISNAAFADVGEDEIGISAQEISDGRAGKSDCFRRATGLIHASCSQLDMLEDERVKAAIMMTLCELSTARHHSLPMECSAFAPTQDLGRFTGKHREQSQGSCVDALSRSAQSWSSYSGYLRDVPQLCSTFSKWNDIDLAREIYRNATLLKIKLIRSLNTREEKLQSYMRLWDENLKVIVAEFITGLSVYNLLYKQEMRNLQAYGEDMLRKVTVNSHESIETLKGSYDASLSRVMVTTGDAQQRMEAAFTNAINRLTPIFDDMSKRQIGFLERLHPLLEEALTKKLNEVYAVAHARHLHLDSIANGTIRRWLELESSFSTTQQTISQVSHAADSIINKISVSSEQMDTIRQQQTRTVHSAALLANSIQDLTQAATSSLNVLNETATQIKLELNQPVYHFSGVWWMARRVAEMLFRDPSALEYLFDNPTIRLVYNLGWFVCYFIKSGAIFAALTPPLRSELDNRRFLIQELSQSKHQRSSVRAYLFVGAFALTVESTLEQATRDSNPARCADKAGRFDFPAGS</sequence>
<evidence type="ECO:0000313" key="2">
    <source>
        <dbReference type="Proteomes" id="UP000824881"/>
    </source>
</evidence>
<keyword evidence="2" id="KW-1185">Reference proteome</keyword>
<protein>
    <submittedName>
        <fullName evidence="1">Uncharacterized protein</fullName>
    </submittedName>
</protein>
<reference evidence="1 2" key="1">
    <citation type="journal article" date="2021" name="Appl. Environ. Microbiol.">
        <title>Genetic linkage and physical mapping for an oyster mushroom Pleurotus cornucopiae and QTL analysis for the trait cap color.</title>
        <authorList>
            <person name="Zhang Y."/>
            <person name="Gao W."/>
            <person name="Sonnenberg A."/>
            <person name="Chen Q."/>
            <person name="Zhang J."/>
            <person name="Huang C."/>
        </authorList>
    </citation>
    <scope>NUCLEOTIDE SEQUENCE [LARGE SCALE GENOMIC DNA]</scope>
    <source>
        <strain evidence="1">CCMSSC00406</strain>
    </source>
</reference>
<dbReference type="EMBL" id="WQMT02000010">
    <property type="protein sequence ID" value="KAG9218263.1"/>
    <property type="molecule type" value="Genomic_DNA"/>
</dbReference>
<proteinExistence type="predicted"/>
<dbReference type="Proteomes" id="UP000824881">
    <property type="component" value="Unassembled WGS sequence"/>
</dbReference>
<gene>
    <name evidence="1" type="ORF">CCMSSC00406_0005944</name>
</gene>
<accession>A0ACB7IL72</accession>
<name>A0ACB7IL72_PLECO</name>
<organism evidence="1 2">
    <name type="scientific">Pleurotus cornucopiae</name>
    <name type="common">Cornucopia mushroom</name>
    <dbReference type="NCBI Taxonomy" id="5321"/>
    <lineage>
        <taxon>Eukaryota</taxon>
        <taxon>Fungi</taxon>
        <taxon>Dikarya</taxon>
        <taxon>Basidiomycota</taxon>
        <taxon>Agaricomycotina</taxon>
        <taxon>Agaricomycetes</taxon>
        <taxon>Agaricomycetidae</taxon>
        <taxon>Agaricales</taxon>
        <taxon>Pleurotineae</taxon>
        <taxon>Pleurotaceae</taxon>
        <taxon>Pleurotus</taxon>
    </lineage>
</organism>
<comment type="caution">
    <text evidence="1">The sequence shown here is derived from an EMBL/GenBank/DDBJ whole genome shotgun (WGS) entry which is preliminary data.</text>
</comment>
<evidence type="ECO:0000313" key="1">
    <source>
        <dbReference type="EMBL" id="KAG9218263.1"/>
    </source>
</evidence>